<comment type="caution">
    <text evidence="1">The sequence shown here is derived from an EMBL/GenBank/DDBJ whole genome shotgun (WGS) entry which is preliminary data.</text>
</comment>
<evidence type="ECO:0000313" key="1">
    <source>
        <dbReference type="EMBL" id="KAF3422582.1"/>
    </source>
</evidence>
<dbReference type="EMBL" id="WNWW01000681">
    <property type="protein sequence ID" value="KAF3422582.1"/>
    <property type="molecule type" value="Genomic_DNA"/>
</dbReference>
<sequence>MDLALIARDRALVLHTRYHSESLRSCPVAATSRKENAYDACYNLANIDWKFAERGGIVASVIVVSILFREFSPKQTPKNVKEGKDLGKRLETFRRHTYVTFSRLRHDRVSSLFLLLSEFLVESASLTLNLL</sequence>
<reference evidence="1" key="1">
    <citation type="submission" date="2019-11" db="EMBL/GenBank/DDBJ databases">
        <title>The nuclear and mitochondrial genomes of Frieseomelitta varia - a highly eusocial stingless bee (Meliponini) with a permanently sterile worker caste.</title>
        <authorList>
            <person name="Freitas F.C.P."/>
            <person name="Lourenco A.P."/>
            <person name="Nunes F.M.F."/>
            <person name="Paschoal A.R."/>
            <person name="Abreu F.C.P."/>
            <person name="Barbin F.O."/>
            <person name="Bataglia L."/>
            <person name="Cardoso-Junior C.A.M."/>
            <person name="Cervoni M.S."/>
            <person name="Silva S.R."/>
            <person name="Dalarmi F."/>
            <person name="Del Lama M.A."/>
            <person name="Depintor T.S."/>
            <person name="Ferreira K.M."/>
            <person name="Goria P.S."/>
            <person name="Jaskot M.C."/>
            <person name="Lago D.C."/>
            <person name="Luna-Lucena D."/>
            <person name="Moda L.M."/>
            <person name="Nascimento L."/>
            <person name="Pedrino M."/>
            <person name="Rabico F.O."/>
            <person name="Sanches F.C."/>
            <person name="Santos D.E."/>
            <person name="Santos C.G."/>
            <person name="Vieira J."/>
            <person name="Lopes T.F."/>
            <person name="Barchuk A.R."/>
            <person name="Hartfelder K."/>
            <person name="Simoes Z.L.P."/>
            <person name="Bitondi M.M.G."/>
            <person name="Pinheiro D.G."/>
        </authorList>
    </citation>
    <scope>NUCLEOTIDE SEQUENCE</scope>
    <source>
        <strain evidence="1">USP_RPSP 00005682</strain>
        <tissue evidence="1">Whole individual</tissue>
    </source>
</reference>
<proteinExistence type="predicted"/>
<protein>
    <submittedName>
        <fullName evidence="1">Uncharacterized protein</fullName>
    </submittedName>
</protein>
<name>A0A833RTH6_9HYME</name>
<accession>A0A833RTH6</accession>
<gene>
    <name evidence="1" type="ORF">E2986_13605</name>
</gene>
<organism evidence="1 2">
    <name type="scientific">Frieseomelitta varia</name>
    <dbReference type="NCBI Taxonomy" id="561572"/>
    <lineage>
        <taxon>Eukaryota</taxon>
        <taxon>Metazoa</taxon>
        <taxon>Ecdysozoa</taxon>
        <taxon>Arthropoda</taxon>
        <taxon>Hexapoda</taxon>
        <taxon>Insecta</taxon>
        <taxon>Pterygota</taxon>
        <taxon>Neoptera</taxon>
        <taxon>Endopterygota</taxon>
        <taxon>Hymenoptera</taxon>
        <taxon>Apocrita</taxon>
        <taxon>Aculeata</taxon>
        <taxon>Apoidea</taxon>
        <taxon>Anthophila</taxon>
        <taxon>Apidae</taxon>
        <taxon>Frieseomelitta</taxon>
    </lineage>
</organism>
<evidence type="ECO:0000313" key="2">
    <source>
        <dbReference type="Proteomes" id="UP000655588"/>
    </source>
</evidence>
<keyword evidence="2" id="KW-1185">Reference proteome</keyword>
<dbReference type="Proteomes" id="UP000655588">
    <property type="component" value="Unassembled WGS sequence"/>
</dbReference>
<dbReference type="AlphaFoldDB" id="A0A833RTH6"/>